<keyword evidence="2" id="KW-1185">Reference proteome</keyword>
<protein>
    <submittedName>
        <fullName evidence="1">Uncharacterized protein</fullName>
    </submittedName>
</protein>
<sequence>MAADFYTDELVMPPKKNVSSASKVSRALLLKLTDRFNLKFHRELIVWRILARCPAIAEWSLLSSLRLTETVCLHERCQPR</sequence>
<evidence type="ECO:0000313" key="1">
    <source>
        <dbReference type="EMBL" id="KZS13830.1"/>
    </source>
</evidence>
<dbReference type="Proteomes" id="UP000076858">
    <property type="component" value="Unassembled WGS sequence"/>
</dbReference>
<evidence type="ECO:0000313" key="2">
    <source>
        <dbReference type="Proteomes" id="UP000076858"/>
    </source>
</evidence>
<dbReference type="AlphaFoldDB" id="A0A164X3E0"/>
<reference evidence="1 2" key="1">
    <citation type="submission" date="2016-03" db="EMBL/GenBank/DDBJ databases">
        <title>EvidentialGene: Evidence-directed Construction of Genes on Genomes.</title>
        <authorList>
            <person name="Gilbert D.G."/>
            <person name="Choi J.-H."/>
            <person name="Mockaitis K."/>
            <person name="Colbourne J."/>
            <person name="Pfrender M."/>
        </authorList>
    </citation>
    <scope>NUCLEOTIDE SEQUENCE [LARGE SCALE GENOMIC DNA]</scope>
    <source>
        <strain evidence="1 2">Xinb3</strain>
        <tissue evidence="1">Complete organism</tissue>
    </source>
</reference>
<name>A0A164X3E0_9CRUS</name>
<accession>A0A164X3E0</accession>
<proteinExistence type="predicted"/>
<dbReference type="EMBL" id="LRGB01001019">
    <property type="protein sequence ID" value="KZS13830.1"/>
    <property type="molecule type" value="Genomic_DNA"/>
</dbReference>
<organism evidence="1 2">
    <name type="scientific">Daphnia magna</name>
    <dbReference type="NCBI Taxonomy" id="35525"/>
    <lineage>
        <taxon>Eukaryota</taxon>
        <taxon>Metazoa</taxon>
        <taxon>Ecdysozoa</taxon>
        <taxon>Arthropoda</taxon>
        <taxon>Crustacea</taxon>
        <taxon>Branchiopoda</taxon>
        <taxon>Diplostraca</taxon>
        <taxon>Cladocera</taxon>
        <taxon>Anomopoda</taxon>
        <taxon>Daphniidae</taxon>
        <taxon>Daphnia</taxon>
    </lineage>
</organism>
<gene>
    <name evidence="1" type="ORF">APZ42_020941</name>
</gene>
<comment type="caution">
    <text evidence="1">The sequence shown here is derived from an EMBL/GenBank/DDBJ whole genome shotgun (WGS) entry which is preliminary data.</text>
</comment>